<dbReference type="Gene3D" id="3.40.50.1000">
    <property type="entry name" value="HAD superfamily/HAD-like"/>
    <property type="match status" value="1"/>
</dbReference>
<dbReference type="PANTHER" id="PTHR46193:SF18">
    <property type="entry name" value="HEXITOL PHOSPHATASE B"/>
    <property type="match status" value="1"/>
</dbReference>
<accession>A0A135P0N1</accession>
<keyword evidence="7" id="KW-1185">Reference proteome</keyword>
<comment type="cofactor">
    <cofactor evidence="1">
        <name>Mg(2+)</name>
        <dbReference type="ChEBI" id="CHEBI:18420"/>
    </cofactor>
</comment>
<dbReference type="Proteomes" id="UP000070498">
    <property type="component" value="Unassembled WGS sequence"/>
</dbReference>
<comment type="similarity">
    <text evidence="2">Belongs to the HAD-like hydrolase superfamily. CbbY/CbbZ/Gph/YieH family.</text>
</comment>
<evidence type="ECO:0000256" key="3">
    <source>
        <dbReference type="ARBA" id="ARBA00022723"/>
    </source>
</evidence>
<dbReference type="InterPro" id="IPR023198">
    <property type="entry name" value="PGP-like_dom2"/>
</dbReference>
<reference evidence="6 7" key="1">
    <citation type="submission" date="2015-11" db="EMBL/GenBank/DDBJ databases">
        <title>Draft genome sequence of Agrobacterium sp. R89-1.</title>
        <authorList>
            <person name="Zahradnik J."/>
            <person name="Kyslikova E."/>
            <person name="Palyzova A."/>
            <person name="Kyslik P."/>
        </authorList>
    </citation>
    <scope>NUCLEOTIDE SEQUENCE [LARGE SCALE GENOMIC DNA]</scope>
    <source>
        <strain evidence="6 7">R89-1</strain>
    </source>
</reference>
<dbReference type="NCBIfam" id="TIGR01509">
    <property type="entry name" value="HAD-SF-IA-v3"/>
    <property type="match status" value="1"/>
</dbReference>
<dbReference type="SFLD" id="SFLDS00003">
    <property type="entry name" value="Haloacid_Dehalogenase"/>
    <property type="match status" value="1"/>
</dbReference>
<gene>
    <name evidence="6" type="ORF">ATO67_10085</name>
</gene>
<dbReference type="AlphaFoldDB" id="A0A135P0N1"/>
<dbReference type="SUPFAM" id="SSF56784">
    <property type="entry name" value="HAD-like"/>
    <property type="match status" value="1"/>
</dbReference>
<dbReference type="InterPro" id="IPR051600">
    <property type="entry name" value="Beta-PGM-like"/>
</dbReference>
<dbReference type="STRING" id="2052828.ATO67_10085"/>
<dbReference type="Pfam" id="PF13419">
    <property type="entry name" value="HAD_2"/>
    <property type="match status" value="1"/>
</dbReference>
<evidence type="ECO:0000256" key="1">
    <source>
        <dbReference type="ARBA" id="ARBA00001946"/>
    </source>
</evidence>
<comment type="caution">
    <text evidence="6">The sequence shown here is derived from an EMBL/GenBank/DDBJ whole genome shotgun (WGS) entry which is preliminary data.</text>
</comment>
<dbReference type="InterPro" id="IPR036412">
    <property type="entry name" value="HAD-like_sf"/>
</dbReference>
<evidence type="ECO:0000313" key="7">
    <source>
        <dbReference type="Proteomes" id="UP000070498"/>
    </source>
</evidence>
<dbReference type="InterPro" id="IPR041492">
    <property type="entry name" value="HAD_2"/>
</dbReference>
<dbReference type="PANTHER" id="PTHR46193">
    <property type="entry name" value="6-PHOSPHOGLUCONATE PHOSPHATASE"/>
    <property type="match status" value="1"/>
</dbReference>
<organism evidence="6 7">
    <name type="scientific">Agrobacterium bohemicum</name>
    <dbReference type="NCBI Taxonomy" id="2052828"/>
    <lineage>
        <taxon>Bacteria</taxon>
        <taxon>Pseudomonadati</taxon>
        <taxon>Pseudomonadota</taxon>
        <taxon>Alphaproteobacteria</taxon>
        <taxon>Hyphomicrobiales</taxon>
        <taxon>Rhizobiaceae</taxon>
        <taxon>Rhizobium/Agrobacterium group</taxon>
        <taxon>Agrobacterium</taxon>
    </lineage>
</organism>
<proteinExistence type="inferred from homology"/>
<evidence type="ECO:0000313" key="6">
    <source>
        <dbReference type="EMBL" id="KXG84970.1"/>
    </source>
</evidence>
<keyword evidence="4" id="KW-0460">Magnesium</keyword>
<evidence type="ECO:0000256" key="5">
    <source>
        <dbReference type="ARBA" id="ARBA00023277"/>
    </source>
</evidence>
<evidence type="ECO:0000256" key="4">
    <source>
        <dbReference type="ARBA" id="ARBA00022842"/>
    </source>
</evidence>
<dbReference type="GO" id="GO:0046872">
    <property type="term" value="F:metal ion binding"/>
    <property type="evidence" value="ECO:0007669"/>
    <property type="project" value="UniProtKB-KW"/>
</dbReference>
<evidence type="ECO:0000256" key="2">
    <source>
        <dbReference type="ARBA" id="ARBA00006171"/>
    </source>
</evidence>
<protein>
    <recommendedName>
        <fullName evidence="8">Haloacid dehalogenase</fullName>
    </recommendedName>
</protein>
<dbReference type="InterPro" id="IPR006439">
    <property type="entry name" value="HAD-SF_hydro_IA"/>
</dbReference>
<dbReference type="EMBL" id="LNUW01000035">
    <property type="protein sequence ID" value="KXG84970.1"/>
    <property type="molecule type" value="Genomic_DNA"/>
</dbReference>
<dbReference type="InterPro" id="IPR023214">
    <property type="entry name" value="HAD_sf"/>
</dbReference>
<evidence type="ECO:0008006" key="8">
    <source>
        <dbReference type="Google" id="ProtNLM"/>
    </source>
</evidence>
<dbReference type="CDD" id="cd07505">
    <property type="entry name" value="HAD_BPGM-like"/>
    <property type="match status" value="1"/>
</dbReference>
<sequence>MTGKTSLLFDLDGTMLDTDPLHIAAFQRLLADYDRSITEDYYMTKIMGASIDAIMADLFPDLPKPERLALGERKEKFFRESLTGPLEPKAGLIDLVHWVKDNDLGICVVTNAPRENAEKMLGGLGIIHLMDHILIGDELPNAKPDPYPYLEGMRRLGVERESAVAFEDSAPGIRSASGAGIYTFGMRGALDDAVLRQNGASDVISDFTDDRLWAKLRGAAAGSTYSPA</sequence>
<dbReference type="SFLD" id="SFLDG01129">
    <property type="entry name" value="C1.5:_HAD__Beta-PGM__Phosphata"/>
    <property type="match status" value="1"/>
</dbReference>
<dbReference type="GO" id="GO:0003824">
    <property type="term" value="F:catalytic activity"/>
    <property type="evidence" value="ECO:0007669"/>
    <property type="project" value="UniProtKB-ARBA"/>
</dbReference>
<name>A0A135P0N1_9HYPH</name>
<keyword evidence="3" id="KW-0479">Metal-binding</keyword>
<dbReference type="RefSeq" id="WP_067647861.1">
    <property type="nucleotide sequence ID" value="NZ_KQ961027.1"/>
</dbReference>
<dbReference type="Gene3D" id="1.10.150.240">
    <property type="entry name" value="Putative phosphatase, domain 2"/>
    <property type="match status" value="1"/>
</dbReference>
<keyword evidence="5" id="KW-0119">Carbohydrate metabolism</keyword>